<gene>
    <name evidence="1" type="ORF">DLAC_01727</name>
</gene>
<dbReference type="InParanoid" id="A0A152A6M6"/>
<accession>A0A152A6M6</accession>
<organism evidence="1 2">
    <name type="scientific">Tieghemostelium lacteum</name>
    <name type="common">Slime mold</name>
    <name type="synonym">Dictyostelium lacteum</name>
    <dbReference type="NCBI Taxonomy" id="361077"/>
    <lineage>
        <taxon>Eukaryota</taxon>
        <taxon>Amoebozoa</taxon>
        <taxon>Evosea</taxon>
        <taxon>Eumycetozoa</taxon>
        <taxon>Dictyostelia</taxon>
        <taxon>Dictyosteliales</taxon>
        <taxon>Raperosteliaceae</taxon>
        <taxon>Tieghemostelium</taxon>
    </lineage>
</organism>
<dbReference type="EMBL" id="LODT01000006">
    <property type="protein sequence ID" value="KYR01717.1"/>
    <property type="molecule type" value="Genomic_DNA"/>
</dbReference>
<name>A0A152A6M6_TIELA</name>
<evidence type="ECO:0000313" key="2">
    <source>
        <dbReference type="Proteomes" id="UP000076078"/>
    </source>
</evidence>
<dbReference type="AlphaFoldDB" id="A0A152A6M6"/>
<proteinExistence type="predicted"/>
<keyword evidence="2" id="KW-1185">Reference proteome</keyword>
<dbReference type="Proteomes" id="UP000076078">
    <property type="component" value="Unassembled WGS sequence"/>
</dbReference>
<evidence type="ECO:0000313" key="1">
    <source>
        <dbReference type="EMBL" id="KYR01717.1"/>
    </source>
</evidence>
<protein>
    <submittedName>
        <fullName evidence="1">Uncharacterized protein</fullName>
    </submittedName>
</protein>
<reference evidence="1 2" key="1">
    <citation type="submission" date="2015-12" db="EMBL/GenBank/DDBJ databases">
        <title>Dictyostelia acquired genes for synthesis and detection of signals that induce cell-type specialization by lateral gene transfer from prokaryotes.</title>
        <authorList>
            <person name="Gloeckner G."/>
            <person name="Schaap P."/>
        </authorList>
    </citation>
    <scope>NUCLEOTIDE SEQUENCE [LARGE SCALE GENOMIC DNA]</scope>
    <source>
        <strain evidence="1 2">TK</strain>
    </source>
</reference>
<sequence length="594" mass="69019">MMVEIRLPRFLIIKIFDYLYYSYGHEKGTITTTRFGIGKLLSLLCREFRDILARRYKIINNISTKIDFEILRNRGLDNFTDIVIFSNSVLREVQNSKEIYPFVTGVDLIGFENFDISNFTGPQSRLNHLALHDTPIDSLNSVISQLLSIQLKETENEVAVLPQLSKLEFGVRPKHSVLDIQSIANAFRNSPLTQFRCYSGVSWVNMESLMIFNQLNRLSISNGYICANVLSAVVTKLRSLTEIDMYKVNFEQSKNHDLDKGLDIFLQDGISKTETLLYWRLVGTEKLVSLNTLTSSLSSNKSIESIIIFNVFFTKTDGENITINNQIIRNFYSSSNSVMDDQKKNTNVKFNLGSLWFSPSNIKRLYIQGIKIDKNIEEYHNKLYYVNGIETVELISLLQLSLPNLKKVSTISRYFYEPSELYEKLLELLLKHPLTKLEFEGAYPKSLVIQLIQSNHPNIKQLYIHNVQEVLPERDLFEALLQNNTISKFRYFIHTSKKFTYNCEDWAKLICQLVNLKNLHSLSITFPITLVDQKTISPEKLKELQQQVKQILIDNLDHLYHLYLSGQRRMVLRDLINKLFLEKNKHLKVFRGFV</sequence>
<comment type="caution">
    <text evidence="1">The sequence shown here is derived from an EMBL/GenBank/DDBJ whole genome shotgun (WGS) entry which is preliminary data.</text>
</comment>